<evidence type="ECO:0000313" key="6">
    <source>
        <dbReference type="Proteomes" id="UP000565715"/>
    </source>
</evidence>
<feature type="compositionally biased region" description="Gly residues" evidence="4">
    <location>
        <begin position="544"/>
        <end position="555"/>
    </location>
</feature>
<feature type="compositionally biased region" description="Low complexity" evidence="4">
    <location>
        <begin position="699"/>
        <end position="714"/>
    </location>
</feature>
<evidence type="ECO:0000313" key="5">
    <source>
        <dbReference type="EMBL" id="NKY34655.1"/>
    </source>
</evidence>
<feature type="compositionally biased region" description="Low complexity" evidence="4">
    <location>
        <begin position="461"/>
        <end position="470"/>
    </location>
</feature>
<proteinExistence type="predicted"/>
<evidence type="ECO:0000256" key="3">
    <source>
        <dbReference type="ARBA" id="ARBA00023186"/>
    </source>
</evidence>
<dbReference type="SUPFAM" id="SSF53067">
    <property type="entry name" value="Actin-like ATPase domain"/>
    <property type="match status" value="2"/>
</dbReference>
<name>A0A846XH30_9NOCA</name>
<accession>A0A846XH30</accession>
<feature type="compositionally biased region" description="Basic and acidic residues" evidence="4">
    <location>
        <begin position="407"/>
        <end position="432"/>
    </location>
</feature>
<dbReference type="Gene3D" id="3.30.420.40">
    <property type="match status" value="3"/>
</dbReference>
<feature type="region of interest" description="Disordered" evidence="4">
    <location>
        <begin position="385"/>
        <end position="727"/>
    </location>
</feature>
<keyword evidence="2" id="KW-0067">ATP-binding</keyword>
<dbReference type="GO" id="GO:0140662">
    <property type="term" value="F:ATP-dependent protein folding chaperone"/>
    <property type="evidence" value="ECO:0007669"/>
    <property type="project" value="InterPro"/>
</dbReference>
<dbReference type="InterPro" id="IPR013126">
    <property type="entry name" value="Hsp_70_fam"/>
</dbReference>
<dbReference type="PRINTS" id="PR01228">
    <property type="entry name" value="EGGSHELL"/>
</dbReference>
<feature type="compositionally biased region" description="Low complexity" evidence="4">
    <location>
        <begin position="674"/>
        <end position="690"/>
    </location>
</feature>
<gene>
    <name evidence="5" type="ORF">HGA13_16460</name>
</gene>
<dbReference type="AlphaFoldDB" id="A0A846XH30"/>
<feature type="compositionally biased region" description="Gly residues" evidence="4">
    <location>
        <begin position="715"/>
        <end position="727"/>
    </location>
</feature>
<dbReference type="RefSeq" id="WP_168443464.1">
    <property type="nucleotide sequence ID" value="NZ_JAAXOO010000004.1"/>
</dbReference>
<dbReference type="Gene3D" id="3.90.640.10">
    <property type="entry name" value="Actin, Chain A, domain 4"/>
    <property type="match status" value="1"/>
</dbReference>
<feature type="compositionally biased region" description="Pro residues" evidence="4">
    <location>
        <begin position="474"/>
        <end position="485"/>
    </location>
</feature>
<dbReference type="Pfam" id="PF00012">
    <property type="entry name" value="HSP70"/>
    <property type="match status" value="1"/>
</dbReference>
<keyword evidence="1" id="KW-0547">Nucleotide-binding</keyword>
<feature type="compositionally biased region" description="Low complexity" evidence="4">
    <location>
        <begin position="654"/>
        <end position="666"/>
    </location>
</feature>
<keyword evidence="3" id="KW-0143">Chaperone</keyword>
<protein>
    <submittedName>
        <fullName evidence="5">Hsp70 family protein</fullName>
    </submittedName>
</protein>
<dbReference type="GO" id="GO:0005524">
    <property type="term" value="F:ATP binding"/>
    <property type="evidence" value="ECO:0007669"/>
    <property type="project" value="UniProtKB-KW"/>
</dbReference>
<sequence>MTSGLGISIGTVNVVSARVAEHGARPIVRTRRTAVGFDNRGTARLGGITRFSTAVSEFADLGRDPESVYVDGRIWAPATIFASVVQGLVTAEPAAGVVATHPAGYSAKQLDLLRQSLDLAGVGHVQLVPEPVAAAHWLDAEHGPLDTGFALVYDLGGNSLDVAVVRTGMDWPDHPVVGKPVRSYDFGGRPLGAMIARCAGDRAIGPAEPGTGTVSLMSFVDPEGLRREHIRDSLEVVRGAVRSAGVALSDIGRILVVGGAARPPQVAETLAELGVPVMIAADSAQCVALGAAAMAAESVPLAASSHARHAPIFSGAAVFSAVAMSAATILGNGAADTVVPDPDRMPLQTPGAVLYEIHGEAQVERSGAGWSVSYAPLSAGPHITPAGVSRPYGPPMPGTAAAPADSAPDRDGDRNDSHTSPRDRHADNESRYSDPAQFQNPIPFEPPGFPVRPGPGPAEPEIPGIELPGGTDPGEPPVVDPPGAPPGGETDGPEHGSDNGTGGLPGLPDTGYPGVPDIPGGNWSGGEESPGGNWSAPGSDWSAPGGGWTAPGGSGDTPAPESGDDGSGAGNSDGYGAGDPGGFGAGDPGGYGMGDSGGYGMGDSGGYGMGDSGGYGAGDPGGYGSGGFGAGDSGGFGGNGFGGSDSGLGGPSFGGSDSSGGSNSNSGGFGGGYSSSNGGSDSGGSDSSKGSKSRGSDSGGASSSGHAGGSSRSNGSGGKSSGGGSDN</sequence>
<reference evidence="5 6" key="1">
    <citation type="submission" date="2020-04" db="EMBL/GenBank/DDBJ databases">
        <title>MicrobeNet Type strains.</title>
        <authorList>
            <person name="Nicholson A.C."/>
        </authorList>
    </citation>
    <scope>NUCLEOTIDE SEQUENCE [LARGE SCALE GENOMIC DNA]</scope>
    <source>
        <strain evidence="5 6">DSM 45078</strain>
    </source>
</reference>
<evidence type="ECO:0000256" key="2">
    <source>
        <dbReference type="ARBA" id="ARBA00022840"/>
    </source>
</evidence>
<feature type="compositionally biased region" description="Gly residues" evidence="4">
    <location>
        <begin position="565"/>
        <end position="653"/>
    </location>
</feature>
<comment type="caution">
    <text evidence="5">The sequence shown here is derived from an EMBL/GenBank/DDBJ whole genome shotgun (WGS) entry which is preliminary data.</text>
</comment>
<keyword evidence="6" id="KW-1185">Reference proteome</keyword>
<evidence type="ECO:0000256" key="4">
    <source>
        <dbReference type="SAM" id="MobiDB-lite"/>
    </source>
</evidence>
<dbReference type="InterPro" id="IPR043129">
    <property type="entry name" value="ATPase_NBD"/>
</dbReference>
<dbReference type="EMBL" id="JAAXOO010000004">
    <property type="protein sequence ID" value="NKY34655.1"/>
    <property type="molecule type" value="Genomic_DNA"/>
</dbReference>
<feature type="compositionally biased region" description="Pro residues" evidence="4">
    <location>
        <begin position="443"/>
        <end position="460"/>
    </location>
</feature>
<organism evidence="5 6">
    <name type="scientific">Nocardia speluncae</name>
    <dbReference type="NCBI Taxonomy" id="419477"/>
    <lineage>
        <taxon>Bacteria</taxon>
        <taxon>Bacillati</taxon>
        <taxon>Actinomycetota</taxon>
        <taxon>Actinomycetes</taxon>
        <taxon>Mycobacteriales</taxon>
        <taxon>Nocardiaceae</taxon>
        <taxon>Nocardia</taxon>
    </lineage>
</organism>
<dbReference type="Proteomes" id="UP000565715">
    <property type="component" value="Unassembled WGS sequence"/>
</dbReference>
<evidence type="ECO:0000256" key="1">
    <source>
        <dbReference type="ARBA" id="ARBA00022741"/>
    </source>
</evidence>